<evidence type="ECO:0000256" key="7">
    <source>
        <dbReference type="SAM" id="MobiDB-lite"/>
    </source>
</evidence>
<evidence type="ECO:0000256" key="3">
    <source>
        <dbReference type="ARBA" id="ARBA00023295"/>
    </source>
</evidence>
<dbReference type="Proteomes" id="UP000557204">
    <property type="component" value="Unassembled WGS sequence"/>
</dbReference>
<dbReference type="RefSeq" id="WP_171248384.1">
    <property type="nucleotide sequence ID" value="NZ_JABFAJ010000027.1"/>
</dbReference>
<dbReference type="InterPro" id="IPR023296">
    <property type="entry name" value="Glyco_hydro_beta-prop_sf"/>
</dbReference>
<evidence type="ECO:0000259" key="8">
    <source>
        <dbReference type="Pfam" id="PF17851"/>
    </source>
</evidence>
<evidence type="ECO:0000256" key="6">
    <source>
        <dbReference type="RuleBase" id="RU361187"/>
    </source>
</evidence>
<dbReference type="SUPFAM" id="SSF75005">
    <property type="entry name" value="Arabinanase/levansucrase/invertase"/>
    <property type="match status" value="1"/>
</dbReference>
<dbReference type="Pfam" id="PF04616">
    <property type="entry name" value="Glyco_hydro_43"/>
    <property type="match status" value="1"/>
</dbReference>
<keyword evidence="2 6" id="KW-0378">Hydrolase</keyword>
<dbReference type="PANTHER" id="PTHR42812:SF12">
    <property type="entry name" value="BETA-XYLOSIDASE-RELATED"/>
    <property type="match status" value="1"/>
</dbReference>
<feature type="site" description="Important for catalytic activity, responsible for pKa modulation of the active site Glu and correct orientation of both the proton donor and substrate" evidence="5">
    <location>
        <position position="126"/>
    </location>
</feature>
<comment type="caution">
    <text evidence="9">The sequence shown here is derived from an EMBL/GenBank/DDBJ whole genome shotgun (WGS) entry which is preliminary data.</text>
</comment>
<feature type="active site" description="Proton acceptor" evidence="4">
    <location>
        <position position="15"/>
    </location>
</feature>
<evidence type="ECO:0000313" key="10">
    <source>
        <dbReference type="Proteomes" id="UP000557204"/>
    </source>
</evidence>
<dbReference type="InterPro" id="IPR013320">
    <property type="entry name" value="ConA-like_dom_sf"/>
</dbReference>
<sequence length="577" mass="62350">MSLVRNPVLPGCYPDPSVCRVGQWYYLVCSTFEYLPGLPVMRSRDLVTWETVGHVVDREGMLDLGGIRSSGGLYAPTIRHDGERFWVVCTLVDQNDDQRGGNFVCLADDAAGPWSDPIWLDERGIDPSLFFDDDGRVWIHGTRLVEPDRAEWHDQTEVWIRELDRTSMRLTGPEHLVWNGALTNAVWAEGPHLFTVDGTYYLLAAEAGTEFHHAVSVARADRVTGPYVGNAGNPVLTHRHLGRRHPVVGVGHADLVETPDGDWFAVLLAMRTYGGYHYPLGRETFLVPVVWEDGWPVFAPGVGMVPREVEVPGASAAPSGWNPEGRPGVVAPSDRRWTALRALPATVAAPDGDGWHLPVRADGLGEPGVPAFVGLRQQHQDVDVTLELDVAALQVGERAGLVLRQSEQDHVTLDVTPEGGRLVVRARRRAGADGEGVPGRADPRADALPGSGEPMGHASVAADAGRIVLGMRARGTDVDLFHRSPTPDGPGREHHVATADARWLDTVTTGGFLGLWIGAFATSDGRPAAGSVRVRFAYHPAGGSIPRHQTTTTSLSTHHAAAGSLESELVSTEGDRP</sequence>
<dbReference type="InterPro" id="IPR041542">
    <property type="entry name" value="GH43_C2"/>
</dbReference>
<dbReference type="InterPro" id="IPR006710">
    <property type="entry name" value="Glyco_hydro_43"/>
</dbReference>
<dbReference type="GO" id="GO:0005975">
    <property type="term" value="P:carbohydrate metabolic process"/>
    <property type="evidence" value="ECO:0007669"/>
    <property type="project" value="InterPro"/>
</dbReference>
<evidence type="ECO:0000256" key="4">
    <source>
        <dbReference type="PIRSR" id="PIRSR606710-1"/>
    </source>
</evidence>
<name>A0A849K606_9MICO</name>
<dbReference type="Pfam" id="PF17851">
    <property type="entry name" value="GH43_C2"/>
    <property type="match status" value="1"/>
</dbReference>
<dbReference type="Gene3D" id="2.60.120.200">
    <property type="match status" value="1"/>
</dbReference>
<dbReference type="AlphaFoldDB" id="A0A849K606"/>
<reference evidence="9 10" key="1">
    <citation type="submission" date="2020-05" db="EMBL/GenBank/DDBJ databases">
        <title>Genome sequence of Isoptericola sp. JC619 isolated from Chilika lagoon, India.</title>
        <authorList>
            <person name="Kumar D."/>
            <person name="Appam K."/>
            <person name="Gandham S."/>
            <person name="Uppada J."/>
            <person name="Sasikala C."/>
            <person name="Venkata Ramana C."/>
        </authorList>
    </citation>
    <scope>NUCLEOTIDE SEQUENCE [LARGE SCALE GENOMIC DNA]</scope>
    <source>
        <strain evidence="9 10">JC619</strain>
    </source>
</reference>
<dbReference type="EMBL" id="JABFAJ010000027">
    <property type="protein sequence ID" value="NNU28838.1"/>
    <property type="molecule type" value="Genomic_DNA"/>
</dbReference>
<evidence type="ECO:0000256" key="1">
    <source>
        <dbReference type="ARBA" id="ARBA00009865"/>
    </source>
</evidence>
<gene>
    <name evidence="9" type="ORF">HLI28_14990</name>
</gene>
<dbReference type="CDD" id="cd18617">
    <property type="entry name" value="GH43_XynB-like"/>
    <property type="match status" value="1"/>
</dbReference>
<keyword evidence="10" id="KW-1185">Reference proteome</keyword>
<feature type="domain" description="Beta-xylosidase C-terminal Concanavalin A-like" evidence="8">
    <location>
        <begin position="358"/>
        <end position="531"/>
    </location>
</feature>
<dbReference type="SUPFAM" id="SSF49899">
    <property type="entry name" value="Concanavalin A-like lectins/glucanases"/>
    <property type="match status" value="1"/>
</dbReference>
<organism evidence="9 10">
    <name type="scientific">Isoptericola sediminis</name>
    <dbReference type="NCBI Taxonomy" id="2733572"/>
    <lineage>
        <taxon>Bacteria</taxon>
        <taxon>Bacillati</taxon>
        <taxon>Actinomycetota</taxon>
        <taxon>Actinomycetes</taxon>
        <taxon>Micrococcales</taxon>
        <taxon>Promicromonosporaceae</taxon>
        <taxon>Isoptericola</taxon>
    </lineage>
</organism>
<dbReference type="InterPro" id="IPR051795">
    <property type="entry name" value="Glycosyl_Hydrlase_43"/>
</dbReference>
<protein>
    <submittedName>
        <fullName evidence="9">Family 43 glycosylhydrolase</fullName>
    </submittedName>
</protein>
<dbReference type="PANTHER" id="PTHR42812">
    <property type="entry name" value="BETA-XYLOSIDASE"/>
    <property type="match status" value="1"/>
</dbReference>
<accession>A0A849K606</accession>
<feature type="region of interest" description="Disordered" evidence="7">
    <location>
        <begin position="428"/>
        <end position="452"/>
    </location>
</feature>
<comment type="similarity">
    <text evidence="1 6">Belongs to the glycosyl hydrolase 43 family.</text>
</comment>
<dbReference type="GO" id="GO:0004553">
    <property type="term" value="F:hydrolase activity, hydrolyzing O-glycosyl compounds"/>
    <property type="evidence" value="ECO:0007669"/>
    <property type="project" value="InterPro"/>
</dbReference>
<dbReference type="Gene3D" id="2.115.10.20">
    <property type="entry name" value="Glycosyl hydrolase domain, family 43"/>
    <property type="match status" value="1"/>
</dbReference>
<evidence type="ECO:0000256" key="5">
    <source>
        <dbReference type="PIRSR" id="PIRSR606710-2"/>
    </source>
</evidence>
<keyword evidence="3 6" id="KW-0326">Glycosidase</keyword>
<feature type="active site" description="Proton donor" evidence="4">
    <location>
        <position position="189"/>
    </location>
</feature>
<proteinExistence type="inferred from homology"/>
<evidence type="ECO:0000313" key="9">
    <source>
        <dbReference type="EMBL" id="NNU28838.1"/>
    </source>
</evidence>
<evidence type="ECO:0000256" key="2">
    <source>
        <dbReference type="ARBA" id="ARBA00022801"/>
    </source>
</evidence>